<keyword evidence="7" id="KW-1185">Reference proteome</keyword>
<dbReference type="Proteomes" id="UP000315995">
    <property type="component" value="Chromosome"/>
</dbReference>
<protein>
    <recommendedName>
        <fullName evidence="2">inorganic diphosphatase</fullName>
        <ecNumber evidence="2">3.6.1.1</ecNumber>
    </recommendedName>
</protein>
<evidence type="ECO:0000256" key="3">
    <source>
        <dbReference type="ARBA" id="ARBA00022723"/>
    </source>
</evidence>
<dbReference type="GO" id="GO:0000287">
    <property type="term" value="F:magnesium ion binding"/>
    <property type="evidence" value="ECO:0007669"/>
    <property type="project" value="InterPro"/>
</dbReference>
<gene>
    <name evidence="6" type="ORF">FIV42_28650</name>
</gene>
<dbReference type="Pfam" id="PF00719">
    <property type="entry name" value="Pyrophosphatase"/>
    <property type="match status" value="1"/>
</dbReference>
<dbReference type="NCBIfam" id="NF001886">
    <property type="entry name" value="PRK00642.1"/>
    <property type="match status" value="1"/>
</dbReference>
<name>A0A4Y6Q1U5_PERCE</name>
<dbReference type="GO" id="GO:0005737">
    <property type="term" value="C:cytoplasm"/>
    <property type="evidence" value="ECO:0007669"/>
    <property type="project" value="InterPro"/>
</dbReference>
<dbReference type="OrthoDB" id="5187599at2"/>
<dbReference type="SUPFAM" id="SSF50324">
    <property type="entry name" value="Inorganic pyrophosphatase"/>
    <property type="match status" value="1"/>
</dbReference>
<keyword evidence="4 6" id="KW-0378">Hydrolase</keyword>
<evidence type="ECO:0000256" key="2">
    <source>
        <dbReference type="ARBA" id="ARBA00012146"/>
    </source>
</evidence>
<dbReference type="GO" id="GO:0006796">
    <property type="term" value="P:phosphate-containing compound metabolic process"/>
    <property type="evidence" value="ECO:0007669"/>
    <property type="project" value="InterPro"/>
</dbReference>
<comment type="cofactor">
    <cofactor evidence="1">
        <name>Mg(2+)</name>
        <dbReference type="ChEBI" id="CHEBI:18420"/>
    </cofactor>
</comment>
<dbReference type="EMBL" id="CP041186">
    <property type="protein sequence ID" value="QDG54571.1"/>
    <property type="molecule type" value="Genomic_DNA"/>
</dbReference>
<evidence type="ECO:0000313" key="7">
    <source>
        <dbReference type="Proteomes" id="UP000315995"/>
    </source>
</evidence>
<evidence type="ECO:0000256" key="1">
    <source>
        <dbReference type="ARBA" id="ARBA00001946"/>
    </source>
</evidence>
<evidence type="ECO:0000256" key="4">
    <source>
        <dbReference type="ARBA" id="ARBA00022801"/>
    </source>
</evidence>
<organism evidence="6 7">
    <name type="scientific">Persicimonas caeni</name>
    <dbReference type="NCBI Taxonomy" id="2292766"/>
    <lineage>
        <taxon>Bacteria</taxon>
        <taxon>Deltaproteobacteria</taxon>
        <taxon>Bradymonadales</taxon>
        <taxon>Bradymonadaceae</taxon>
        <taxon>Persicimonas</taxon>
    </lineage>
</organism>
<dbReference type="PANTHER" id="PTHR10286">
    <property type="entry name" value="INORGANIC PYROPHOSPHATASE"/>
    <property type="match status" value="1"/>
</dbReference>
<keyword evidence="5" id="KW-0460">Magnesium</keyword>
<proteinExistence type="predicted"/>
<evidence type="ECO:0000313" key="6">
    <source>
        <dbReference type="EMBL" id="QDG54571.1"/>
    </source>
</evidence>
<reference evidence="6 7" key="1">
    <citation type="submission" date="2019-06" db="EMBL/GenBank/DDBJ databases">
        <title>Persicimonas caeni gen. nov., sp. nov., a predatory bacterium isolated from solar saltern.</title>
        <authorList>
            <person name="Wang S."/>
        </authorList>
    </citation>
    <scope>NUCLEOTIDE SEQUENCE [LARGE SCALE GENOMIC DNA]</scope>
    <source>
        <strain evidence="6 7">YN101</strain>
    </source>
</reference>
<dbReference type="EC" id="3.6.1.1" evidence="2"/>
<dbReference type="RefSeq" id="WP_141201015.1">
    <property type="nucleotide sequence ID" value="NZ_CP041186.1"/>
</dbReference>
<accession>A0A4Y6Q1U5</accession>
<accession>A0A5B8YCU9</accession>
<dbReference type="InterPro" id="IPR036649">
    <property type="entry name" value="Pyrophosphatase_sf"/>
</dbReference>
<dbReference type="InterPro" id="IPR008162">
    <property type="entry name" value="Pyrophosphatase"/>
</dbReference>
<sequence>MAFPSPFYRWRPHPWHGLSAGPDMPKVVHAYIELTPFDSVKYEIDKETGYLRVDRPQRYSSQPPALYGFIPRTFCGPRVADLSSDHAERADRDPLDICVISERAINRAEVLLNARIVGGLRMIDQGEADDKIVGVLDNDSFYSHVEDITDLPEVLVERLRHYFSTYKTAPGQEQERHIEVDEIYGAEHAYEVIEASLKDYGDQFGE</sequence>
<evidence type="ECO:0000256" key="5">
    <source>
        <dbReference type="ARBA" id="ARBA00022842"/>
    </source>
</evidence>
<dbReference type="CDD" id="cd00412">
    <property type="entry name" value="pyrophosphatase"/>
    <property type="match status" value="1"/>
</dbReference>
<dbReference type="GO" id="GO:0004427">
    <property type="term" value="F:inorganic diphosphate phosphatase activity"/>
    <property type="evidence" value="ECO:0007669"/>
    <property type="project" value="UniProtKB-EC"/>
</dbReference>
<dbReference type="Gene3D" id="3.90.80.10">
    <property type="entry name" value="Inorganic pyrophosphatase"/>
    <property type="match status" value="1"/>
</dbReference>
<dbReference type="AlphaFoldDB" id="A0A4Y6Q1U5"/>
<keyword evidence="3" id="KW-0479">Metal-binding</keyword>